<dbReference type="PRINTS" id="PR01651">
    <property type="entry name" value="SECGEXPORT"/>
</dbReference>
<evidence type="ECO:0000256" key="4">
    <source>
        <dbReference type="ARBA" id="ARBA00022475"/>
    </source>
</evidence>
<proteinExistence type="inferred from homology"/>
<accession>A0ABU4HKK7</accession>
<evidence type="ECO:0000256" key="3">
    <source>
        <dbReference type="ARBA" id="ARBA00022448"/>
    </source>
</evidence>
<evidence type="ECO:0000256" key="7">
    <source>
        <dbReference type="ARBA" id="ARBA00022989"/>
    </source>
</evidence>
<dbReference type="EMBL" id="JAWSTH010000003">
    <property type="protein sequence ID" value="MDW5593227.1"/>
    <property type="molecule type" value="Genomic_DNA"/>
</dbReference>
<keyword evidence="13" id="KW-1185">Reference proteome</keyword>
<keyword evidence="5 11" id="KW-0812">Transmembrane</keyword>
<evidence type="ECO:0000256" key="5">
    <source>
        <dbReference type="ARBA" id="ARBA00022692"/>
    </source>
</evidence>
<dbReference type="NCBIfam" id="TIGR00810">
    <property type="entry name" value="secG"/>
    <property type="match status" value="1"/>
</dbReference>
<dbReference type="Proteomes" id="UP001284601">
    <property type="component" value="Unassembled WGS sequence"/>
</dbReference>
<keyword evidence="3 11" id="KW-0813">Transport</keyword>
<evidence type="ECO:0000256" key="10">
    <source>
        <dbReference type="ARBA" id="ARBA00025182"/>
    </source>
</evidence>
<keyword evidence="9 11" id="KW-0472">Membrane</keyword>
<evidence type="ECO:0000313" key="12">
    <source>
        <dbReference type="EMBL" id="MDW5593227.1"/>
    </source>
</evidence>
<comment type="caution">
    <text evidence="11">Lacks conserved residue(s) required for the propagation of feature annotation.</text>
</comment>
<evidence type="ECO:0000256" key="6">
    <source>
        <dbReference type="ARBA" id="ARBA00022927"/>
    </source>
</evidence>
<keyword evidence="7 11" id="KW-1133">Transmembrane helix</keyword>
<dbReference type="PANTHER" id="PTHR34182:SF1">
    <property type="entry name" value="PROTEIN-EXPORT MEMBRANE PROTEIN SECG"/>
    <property type="match status" value="1"/>
</dbReference>
<evidence type="ECO:0000256" key="8">
    <source>
        <dbReference type="ARBA" id="ARBA00023010"/>
    </source>
</evidence>
<organism evidence="12 13">
    <name type="scientific">Conexibacter stalactiti</name>
    <dbReference type="NCBI Taxonomy" id="1940611"/>
    <lineage>
        <taxon>Bacteria</taxon>
        <taxon>Bacillati</taxon>
        <taxon>Actinomycetota</taxon>
        <taxon>Thermoleophilia</taxon>
        <taxon>Solirubrobacterales</taxon>
        <taxon>Conexibacteraceae</taxon>
        <taxon>Conexibacter</taxon>
    </lineage>
</organism>
<protein>
    <recommendedName>
        <fullName evidence="11">Protein-export membrane protein SecG</fullName>
    </recommendedName>
</protein>
<comment type="similarity">
    <text evidence="2 11">Belongs to the SecG family.</text>
</comment>
<name>A0ABU4HKK7_9ACTN</name>
<evidence type="ECO:0000256" key="11">
    <source>
        <dbReference type="RuleBase" id="RU365087"/>
    </source>
</evidence>
<evidence type="ECO:0000313" key="13">
    <source>
        <dbReference type="Proteomes" id="UP001284601"/>
    </source>
</evidence>
<keyword evidence="6 11" id="KW-0653">Protein transport</keyword>
<keyword evidence="4 11" id="KW-1003">Cell membrane</keyword>
<comment type="function">
    <text evidence="10 11">Involved in protein export. Participates in an early event of protein translocation.</text>
</comment>
<gene>
    <name evidence="12" type="primary">secG</name>
    <name evidence="12" type="ORF">R7226_02680</name>
</gene>
<dbReference type="PANTHER" id="PTHR34182">
    <property type="entry name" value="PROTEIN-EXPORT MEMBRANE PROTEIN SECG"/>
    <property type="match status" value="1"/>
</dbReference>
<comment type="caution">
    <text evidence="12">The sequence shown here is derived from an EMBL/GenBank/DDBJ whole genome shotgun (WGS) entry which is preliminary data.</text>
</comment>
<dbReference type="InterPro" id="IPR004692">
    <property type="entry name" value="SecG"/>
</dbReference>
<evidence type="ECO:0000256" key="1">
    <source>
        <dbReference type="ARBA" id="ARBA00004651"/>
    </source>
</evidence>
<feature type="transmembrane region" description="Helical" evidence="11">
    <location>
        <begin position="56"/>
        <end position="74"/>
    </location>
</feature>
<comment type="subcellular location">
    <subcellularLocation>
        <location evidence="1 11">Cell membrane</location>
        <topology evidence="1 11">Multi-pass membrane protein</topology>
    </subcellularLocation>
</comment>
<sequence length="75" mass="7877">MYTLLSILQVFIAVVLVLLILMHSGRDTGLSGAFGVGTGSGPFGGGSLVERNLNRWTLGFAVAFAINTIILLRLG</sequence>
<keyword evidence="8 11" id="KW-0811">Translocation</keyword>
<dbReference type="Pfam" id="PF03840">
    <property type="entry name" value="SecG"/>
    <property type="match status" value="1"/>
</dbReference>
<dbReference type="RefSeq" id="WP_318595489.1">
    <property type="nucleotide sequence ID" value="NZ_JAWSTH010000003.1"/>
</dbReference>
<evidence type="ECO:0000256" key="2">
    <source>
        <dbReference type="ARBA" id="ARBA00008445"/>
    </source>
</evidence>
<evidence type="ECO:0000256" key="9">
    <source>
        <dbReference type="ARBA" id="ARBA00023136"/>
    </source>
</evidence>
<reference evidence="13" key="1">
    <citation type="submission" date="2023-07" db="EMBL/GenBank/DDBJ databases">
        <title>Conexibacter stalactiti sp. nov., isolated from stalactites in a lava cave and emended description of the genus Conexibacter.</title>
        <authorList>
            <person name="Lee S.D."/>
        </authorList>
    </citation>
    <scope>NUCLEOTIDE SEQUENCE [LARGE SCALE GENOMIC DNA]</scope>
    <source>
        <strain evidence="13">KCTC 39840</strain>
    </source>
</reference>